<evidence type="ECO:0000313" key="3">
    <source>
        <dbReference type="Proteomes" id="UP000257317"/>
    </source>
</evidence>
<proteinExistence type="predicted"/>
<comment type="caution">
    <text evidence="2">The sequence shown here is derived from an EMBL/GenBank/DDBJ whole genome shotgun (WGS) entry which is preliminary data.</text>
</comment>
<gene>
    <name evidence="2" type="ORF">LrDSM24759_06330</name>
</gene>
<dbReference type="EMBL" id="BFBY01000003">
    <property type="protein sequence ID" value="GBG04719.1"/>
    <property type="molecule type" value="Genomic_DNA"/>
</dbReference>
<dbReference type="RefSeq" id="WP_117118061.1">
    <property type="nucleotide sequence ID" value="NZ_BFBY01000003.1"/>
</dbReference>
<evidence type="ECO:0000313" key="2">
    <source>
        <dbReference type="EMBL" id="GBG04719.1"/>
    </source>
</evidence>
<sequence>MSKRVLGRVGLIAGLGGIAAAATAYYLKQKHLNEAENGDASDTDASDTTLAEVDEDGNIKVSDDLKEQIIADAREMIHRNKDNGYILESLENKYGKDCTYSTLKELIEEAEQ</sequence>
<accession>A0A2Z6TSN4</accession>
<protein>
    <submittedName>
        <fullName evidence="2">Uncharacterized protein</fullName>
    </submittedName>
</protein>
<evidence type="ECO:0000256" key="1">
    <source>
        <dbReference type="SAM" id="MobiDB-lite"/>
    </source>
</evidence>
<feature type="compositionally biased region" description="Acidic residues" evidence="1">
    <location>
        <begin position="36"/>
        <end position="45"/>
    </location>
</feature>
<feature type="region of interest" description="Disordered" evidence="1">
    <location>
        <begin position="35"/>
        <end position="54"/>
    </location>
</feature>
<dbReference type="Proteomes" id="UP000257317">
    <property type="component" value="Unassembled WGS sequence"/>
</dbReference>
<keyword evidence="3" id="KW-1185">Reference proteome</keyword>
<name>A0A2Z6TSN4_9LACO</name>
<organism evidence="2 3">
    <name type="scientific">Lactobacillus rodentium</name>
    <dbReference type="NCBI Taxonomy" id="947835"/>
    <lineage>
        <taxon>Bacteria</taxon>
        <taxon>Bacillati</taxon>
        <taxon>Bacillota</taxon>
        <taxon>Bacilli</taxon>
        <taxon>Lactobacillales</taxon>
        <taxon>Lactobacillaceae</taxon>
        <taxon>Lactobacillus</taxon>
    </lineage>
</organism>
<dbReference type="AlphaFoldDB" id="A0A2Z6TSN4"/>
<reference evidence="3" key="1">
    <citation type="submission" date="2018-03" db="EMBL/GenBank/DDBJ databases">
        <title>New taxa in the Lactobacillus gasseri group.</title>
        <authorList>
            <person name="Tanizawa Y."/>
            <person name="Tohno M."/>
            <person name="Endo A."/>
            <person name="Arita M."/>
        </authorList>
    </citation>
    <scope>NUCLEOTIDE SEQUENCE [LARGE SCALE GENOMIC DNA]</scope>
    <source>
        <strain evidence="3">DSM 24759</strain>
    </source>
</reference>